<dbReference type="InterPro" id="IPR051940">
    <property type="entry name" value="Chitin_bind-dev_reg"/>
</dbReference>
<dbReference type="Proteomes" id="UP000095285">
    <property type="component" value="Unassembled WGS sequence"/>
</dbReference>
<dbReference type="Gene3D" id="2.170.140.10">
    <property type="entry name" value="Chitin binding domain"/>
    <property type="match status" value="2"/>
</dbReference>
<feature type="compositionally biased region" description="Polar residues" evidence="9">
    <location>
        <begin position="1"/>
        <end position="19"/>
    </location>
</feature>
<proteinExistence type="predicted"/>
<dbReference type="SUPFAM" id="SSF46689">
    <property type="entry name" value="Homeodomain-like"/>
    <property type="match status" value="1"/>
</dbReference>
<organism evidence="12 13">
    <name type="scientific">Loa loa</name>
    <name type="common">Eye worm</name>
    <name type="synonym">Filaria loa</name>
    <dbReference type="NCBI Taxonomy" id="7209"/>
    <lineage>
        <taxon>Eukaryota</taxon>
        <taxon>Metazoa</taxon>
        <taxon>Ecdysozoa</taxon>
        <taxon>Nematoda</taxon>
        <taxon>Chromadorea</taxon>
        <taxon>Rhabditida</taxon>
        <taxon>Spirurina</taxon>
        <taxon>Spiruromorpha</taxon>
        <taxon>Filarioidea</taxon>
        <taxon>Onchocercidae</taxon>
        <taxon>Loa</taxon>
    </lineage>
</organism>
<feature type="domain" description="HTH CENPB-type" evidence="11">
    <location>
        <begin position="530"/>
        <end position="601"/>
    </location>
</feature>
<dbReference type="Pfam" id="PF03221">
    <property type="entry name" value="HTH_Tnp_Tc5"/>
    <property type="match status" value="1"/>
</dbReference>
<dbReference type="InterPro" id="IPR009057">
    <property type="entry name" value="Homeodomain-like_sf"/>
</dbReference>
<dbReference type="InterPro" id="IPR002557">
    <property type="entry name" value="Chitin-bd_dom"/>
</dbReference>
<feature type="region of interest" description="Disordered" evidence="9">
    <location>
        <begin position="1"/>
        <end position="47"/>
    </location>
</feature>
<dbReference type="PANTHER" id="PTHR23301">
    <property type="entry name" value="CHITIN BINDING PERITROPHIN-A"/>
    <property type="match status" value="1"/>
</dbReference>
<dbReference type="STRING" id="7209.A0A1I7VT98"/>
<dbReference type="InterPro" id="IPR036508">
    <property type="entry name" value="Chitin-bd_dom_sf"/>
</dbReference>
<keyword evidence="12" id="KW-1185">Reference proteome</keyword>
<evidence type="ECO:0000256" key="1">
    <source>
        <dbReference type="ARBA" id="ARBA00004123"/>
    </source>
</evidence>
<dbReference type="GO" id="GO:0008061">
    <property type="term" value="F:chitin binding"/>
    <property type="evidence" value="ECO:0007669"/>
    <property type="project" value="UniProtKB-KW"/>
</dbReference>
<dbReference type="Pfam" id="PF01607">
    <property type="entry name" value="CBM_14"/>
    <property type="match status" value="2"/>
</dbReference>
<evidence type="ECO:0000313" key="13">
    <source>
        <dbReference type="WBParaSite" id="EN70_6015"/>
    </source>
</evidence>
<feature type="region of interest" description="Disordered" evidence="9">
    <location>
        <begin position="312"/>
        <end position="339"/>
    </location>
</feature>
<protein>
    <submittedName>
        <fullName evidence="13">Chitin-binding type-2 domain-containing protein</fullName>
    </submittedName>
</protein>
<dbReference type="GO" id="GO:0005576">
    <property type="term" value="C:extracellular region"/>
    <property type="evidence" value="ECO:0007669"/>
    <property type="project" value="InterPro"/>
</dbReference>
<evidence type="ECO:0000313" key="12">
    <source>
        <dbReference type="Proteomes" id="UP000095285"/>
    </source>
</evidence>
<dbReference type="PANTHER" id="PTHR23301:SF0">
    <property type="entry name" value="CHITIN-BINDING TYPE-2 DOMAIN-CONTAINING PROTEIN-RELATED"/>
    <property type="match status" value="1"/>
</dbReference>
<keyword evidence="7" id="KW-0325">Glycoprotein</keyword>
<keyword evidence="8" id="KW-0175">Coiled coil</keyword>
<dbReference type="GO" id="GO:0005634">
    <property type="term" value="C:nucleus"/>
    <property type="evidence" value="ECO:0007669"/>
    <property type="project" value="UniProtKB-SubCell"/>
</dbReference>
<dbReference type="eggNOG" id="ENOG502SF3J">
    <property type="taxonomic scope" value="Eukaryota"/>
</dbReference>
<dbReference type="InterPro" id="IPR006600">
    <property type="entry name" value="HTH_CenpB_DNA-bd_dom"/>
</dbReference>
<evidence type="ECO:0000256" key="8">
    <source>
        <dbReference type="SAM" id="Coils"/>
    </source>
</evidence>
<dbReference type="PROSITE" id="PS50940">
    <property type="entry name" value="CHIT_BIND_II"/>
    <property type="match status" value="3"/>
</dbReference>
<name>A0A1I7VT98_LOALO</name>
<evidence type="ECO:0000256" key="5">
    <source>
        <dbReference type="ARBA" id="ARBA00023125"/>
    </source>
</evidence>
<feature type="domain" description="Chitin-binding type-2" evidence="10">
    <location>
        <begin position="104"/>
        <end position="161"/>
    </location>
</feature>
<keyword evidence="2" id="KW-0147">Chitin-binding</keyword>
<evidence type="ECO:0000256" key="6">
    <source>
        <dbReference type="ARBA" id="ARBA00023157"/>
    </source>
</evidence>
<dbReference type="WBParaSite" id="EN70_6015">
    <property type="protein sequence ID" value="EN70_6015"/>
    <property type="gene ID" value="EN70_6015"/>
</dbReference>
<dbReference type="Gene3D" id="1.10.10.60">
    <property type="entry name" value="Homeodomain-like"/>
    <property type="match status" value="1"/>
</dbReference>
<evidence type="ECO:0000259" key="10">
    <source>
        <dbReference type="PROSITE" id="PS50940"/>
    </source>
</evidence>
<keyword evidence="5" id="KW-0238">DNA-binding</keyword>
<dbReference type="SMART" id="SM00494">
    <property type="entry name" value="ChtBD2"/>
    <property type="match status" value="3"/>
</dbReference>
<accession>A0A1I7VT98</accession>
<feature type="compositionally biased region" description="Basic residues" evidence="9">
    <location>
        <begin position="326"/>
        <end position="339"/>
    </location>
</feature>
<feature type="domain" description="Chitin-binding type-2" evidence="10">
    <location>
        <begin position="175"/>
        <end position="227"/>
    </location>
</feature>
<keyword evidence="4" id="KW-0677">Repeat</keyword>
<dbReference type="SUPFAM" id="SSF57625">
    <property type="entry name" value="Invertebrate chitin-binding proteins"/>
    <property type="match status" value="3"/>
</dbReference>
<evidence type="ECO:0000256" key="4">
    <source>
        <dbReference type="ARBA" id="ARBA00022737"/>
    </source>
</evidence>
<feature type="domain" description="Chitin-binding type-2" evidence="10">
    <location>
        <begin position="42"/>
        <end position="94"/>
    </location>
</feature>
<dbReference type="SMART" id="SM00674">
    <property type="entry name" value="CENPB"/>
    <property type="match status" value="1"/>
</dbReference>
<feature type="coiled-coil region" evidence="8">
    <location>
        <begin position="436"/>
        <end position="470"/>
    </location>
</feature>
<dbReference type="AlphaFoldDB" id="A0A1I7VT98"/>
<evidence type="ECO:0000259" key="11">
    <source>
        <dbReference type="PROSITE" id="PS51253"/>
    </source>
</evidence>
<keyword evidence="6" id="KW-1015">Disulfide bond</keyword>
<comment type="subcellular location">
    <subcellularLocation>
        <location evidence="1">Nucleus</location>
    </subcellularLocation>
</comment>
<dbReference type="PROSITE" id="PS51253">
    <property type="entry name" value="HTH_CENPB"/>
    <property type="match status" value="1"/>
</dbReference>
<reference evidence="13" key="2">
    <citation type="submission" date="2016-11" db="UniProtKB">
        <authorList>
            <consortium name="WormBaseParasite"/>
        </authorList>
    </citation>
    <scope>IDENTIFICATION</scope>
</reference>
<evidence type="ECO:0000256" key="2">
    <source>
        <dbReference type="ARBA" id="ARBA00022669"/>
    </source>
</evidence>
<evidence type="ECO:0000256" key="9">
    <source>
        <dbReference type="SAM" id="MobiDB-lite"/>
    </source>
</evidence>
<dbReference type="GO" id="GO:0003677">
    <property type="term" value="F:DNA binding"/>
    <property type="evidence" value="ECO:0007669"/>
    <property type="project" value="UniProtKB-KW"/>
</dbReference>
<sequence length="785" mass="86516">MDPSQNSEYNSQNLHSFQQPRDVGDIMAPGNQQSAGHHDRTNTECNPGDIAPTGRDCTAYYECINGHYKLQLCPSNTFYNPELKCCHANYVCPNRAYELRTTPSLPCKYGESQADKTSYENYYSCVGDDRHLERRICPNGKVFNRALNRCISGAAGNRCQQSGQQGFESRNIAVGLACTENSDPSGYNADPTDCRRYYQCAQGRWIRMQCPSNLVWNPAATGSANLCLNFEWQIRVANLVAMRRPGKHSASPLSSTAAASTAKTTNAVSKTEYKMTWKNAVLKIGRQKAESVAGNPENRKTGKDTVVAMIDDDSSRAHPSKSPFLSKKKSISKMGKRTRTSFFDSPQTKIARRVVSSVKSDTEISSNSEINGGERNNSTMYGVANQNDFAQNSSTSSVTSPIALQPYLCKEEEQTGGDELASFVGSSVSPQFCSCLTQLSAVADGSNKKMENLNEETANLLEETEMLECSTTTNNSRELSEEEKHMILVDFDAGMLPHEIEEKYGVSKLQIADVLSNRISIFRTNWSDLFTLKRRRTVYVRLNMQMWNYFCQCRDQKIWLNGRQLKEQALKIAHELGLHSFKASEGWLDSFKRRHCIDLKAMTGKPVIYEADPEDSSSVNDGLEIKISRSTAPSPRLTRDTNSLSTVLDANKFLMDAADAAVLASADGSDSGIAVTSPTQATAAIRTTSPLDIQRLLPGPSTVNEQNLLLPTVNASEIGASSVQALLETCCYRVNEIEVAQAIDTLRAYIVSNNINLLPVLVELQKSLAAIAAQRKATEKTSSGI</sequence>
<evidence type="ECO:0000256" key="7">
    <source>
        <dbReference type="ARBA" id="ARBA00023180"/>
    </source>
</evidence>
<keyword evidence="3" id="KW-0732">Signal</keyword>
<reference evidence="12" key="1">
    <citation type="submission" date="2012-04" db="EMBL/GenBank/DDBJ databases">
        <title>The Genome Sequence of Loa loa.</title>
        <authorList>
            <consortium name="The Broad Institute Genome Sequencing Platform"/>
            <consortium name="Broad Institute Genome Sequencing Center for Infectious Disease"/>
            <person name="Nutman T.B."/>
            <person name="Fink D.L."/>
            <person name="Russ C."/>
            <person name="Young S."/>
            <person name="Zeng Q."/>
            <person name="Gargeya S."/>
            <person name="Alvarado L."/>
            <person name="Berlin A."/>
            <person name="Chapman S.B."/>
            <person name="Chen Z."/>
            <person name="Freedman E."/>
            <person name="Gellesch M."/>
            <person name="Goldberg J."/>
            <person name="Griggs A."/>
            <person name="Gujja S."/>
            <person name="Heilman E.R."/>
            <person name="Heiman D."/>
            <person name="Howarth C."/>
            <person name="Mehta T."/>
            <person name="Neiman D."/>
            <person name="Pearson M."/>
            <person name="Roberts A."/>
            <person name="Saif S."/>
            <person name="Shea T."/>
            <person name="Shenoy N."/>
            <person name="Sisk P."/>
            <person name="Stolte C."/>
            <person name="Sykes S."/>
            <person name="White J."/>
            <person name="Yandava C."/>
            <person name="Haas B."/>
            <person name="Henn M.R."/>
            <person name="Nusbaum C."/>
            <person name="Birren B."/>
        </authorList>
    </citation>
    <scope>NUCLEOTIDE SEQUENCE [LARGE SCALE GENOMIC DNA]</scope>
</reference>
<evidence type="ECO:0000256" key="3">
    <source>
        <dbReference type="ARBA" id="ARBA00022729"/>
    </source>
</evidence>